<protein>
    <recommendedName>
        <fullName evidence="3">Phorbol-ester/DAG-type domain-containing protein</fullName>
    </recommendedName>
</protein>
<sequence>MASGKLLYCAGCHSIVDGAKFMTCIKCKQIFDILCANYSENIYASLSLEFKKS</sequence>
<evidence type="ECO:0008006" key="3">
    <source>
        <dbReference type="Google" id="ProtNLM"/>
    </source>
</evidence>
<dbReference type="InterPro" id="IPR046349">
    <property type="entry name" value="C1-like_sf"/>
</dbReference>
<evidence type="ECO:0000313" key="1">
    <source>
        <dbReference type="EMBL" id="CAH0400840.1"/>
    </source>
</evidence>
<reference evidence="1" key="1">
    <citation type="submission" date="2021-12" db="EMBL/GenBank/DDBJ databases">
        <authorList>
            <person name="King R."/>
        </authorList>
    </citation>
    <scope>NUCLEOTIDE SEQUENCE</scope>
</reference>
<gene>
    <name evidence="1" type="ORF">CHILSU_LOCUS4044</name>
</gene>
<accession>A0ABN8B4A3</accession>
<dbReference type="Proteomes" id="UP001153292">
    <property type="component" value="Chromosome 18"/>
</dbReference>
<dbReference type="EMBL" id="OU963911">
    <property type="protein sequence ID" value="CAH0400840.1"/>
    <property type="molecule type" value="Genomic_DNA"/>
</dbReference>
<proteinExistence type="predicted"/>
<evidence type="ECO:0000313" key="2">
    <source>
        <dbReference type="Proteomes" id="UP001153292"/>
    </source>
</evidence>
<keyword evidence="2" id="KW-1185">Reference proteome</keyword>
<dbReference type="SUPFAM" id="SSF57889">
    <property type="entry name" value="Cysteine-rich domain"/>
    <property type="match status" value="1"/>
</dbReference>
<name>A0ABN8B4A3_CHISP</name>
<organism evidence="1 2">
    <name type="scientific">Chilo suppressalis</name>
    <name type="common">Asiatic rice borer moth</name>
    <dbReference type="NCBI Taxonomy" id="168631"/>
    <lineage>
        <taxon>Eukaryota</taxon>
        <taxon>Metazoa</taxon>
        <taxon>Ecdysozoa</taxon>
        <taxon>Arthropoda</taxon>
        <taxon>Hexapoda</taxon>
        <taxon>Insecta</taxon>
        <taxon>Pterygota</taxon>
        <taxon>Neoptera</taxon>
        <taxon>Endopterygota</taxon>
        <taxon>Lepidoptera</taxon>
        <taxon>Glossata</taxon>
        <taxon>Ditrysia</taxon>
        <taxon>Pyraloidea</taxon>
        <taxon>Crambidae</taxon>
        <taxon>Crambinae</taxon>
        <taxon>Chilo</taxon>
    </lineage>
</organism>